<keyword evidence="11" id="KW-1185">Reference proteome</keyword>
<evidence type="ECO:0000256" key="5">
    <source>
        <dbReference type="ARBA" id="ARBA00023004"/>
    </source>
</evidence>
<evidence type="ECO:0000256" key="3">
    <source>
        <dbReference type="ARBA" id="ARBA00022723"/>
    </source>
</evidence>
<protein>
    <submittedName>
        <fullName evidence="10">Cytochrome P450 82A4</fullName>
    </submittedName>
</protein>
<name>A0A6A2ZW21_HIBSY</name>
<reference evidence="10" key="1">
    <citation type="submission" date="2019-09" db="EMBL/GenBank/DDBJ databases">
        <title>Draft genome information of white flower Hibiscus syriacus.</title>
        <authorList>
            <person name="Kim Y.-M."/>
        </authorList>
    </citation>
    <scope>NUCLEOTIDE SEQUENCE [LARGE SCALE GENOMIC DNA]</scope>
    <source>
        <strain evidence="10">YM2019G1</strain>
    </source>
</reference>
<evidence type="ECO:0000256" key="2">
    <source>
        <dbReference type="ARBA" id="ARBA00022617"/>
    </source>
</evidence>
<dbReference type="InterPro" id="IPR036396">
    <property type="entry name" value="Cyt_P450_sf"/>
</dbReference>
<evidence type="ECO:0000256" key="1">
    <source>
        <dbReference type="ARBA" id="ARBA00010617"/>
    </source>
</evidence>
<keyword evidence="8" id="KW-1133">Transmembrane helix</keyword>
<keyword evidence="3 7" id="KW-0479">Metal-binding</keyword>
<evidence type="ECO:0000256" key="7">
    <source>
        <dbReference type="PIRSR" id="PIRSR602401-1"/>
    </source>
</evidence>
<evidence type="ECO:0000313" key="11">
    <source>
        <dbReference type="Proteomes" id="UP000436088"/>
    </source>
</evidence>
<dbReference type="InterPro" id="IPR013103">
    <property type="entry name" value="RVT_2"/>
</dbReference>
<dbReference type="PRINTS" id="PR00463">
    <property type="entry name" value="EP450I"/>
</dbReference>
<feature type="binding site" description="axial binding residue" evidence="7">
    <location>
        <position position="1298"/>
    </location>
    <ligand>
        <name>heme</name>
        <dbReference type="ChEBI" id="CHEBI:30413"/>
    </ligand>
    <ligandPart>
        <name>Fe</name>
        <dbReference type="ChEBI" id="CHEBI:18248"/>
    </ligandPart>
</feature>
<gene>
    <name evidence="10" type="ORF">F3Y22_tig00110744pilonHSYRG00007</name>
</gene>
<sequence length="1360" mass="153995">MAMMVFLLNEAMIVLIPKSAFTLGRLIIDNTLLVAETLHTYQNHCSGHRGLFTLKLDMVKLSSVGGARGVDDIFVEPLETSSSSSGPMRRVMPNANFSVELFDGSSHFGMWQGEVLDALFQQVLCIAIEEEKLVDRRERMGDNQSFGVQHDSIFSLQGEEIWLQERDFCNMNEQITAFNDLVADLLGMDETFKDENMALMLFSFLPDEFEHLETMLLHGKDIVTFKDVIVVLYSYELRKKTKKESKYEVVEAMALESKGPVVTMRDGVLKVTSGALVMMKGIRKNNLYYYQGSIIIGAVATASGGKTFWVEVVTYACNLINRLPSSAIRGKIPLEVWFGKPATDYDSLHIFGSTTYYHVKESKLDPRAKKAFFMGITHGVNGKEGNNEAPQQMENNPKQVEFHRSMIPEVDVADSLAQIEELEDEEYQTQELLETLEPLTVIRPRREICRPAQFADMMAHALPVIDDDTPITYQEAMKSLESKRAIGCKWVFAKKDESHSKKDVHCKARLVVNGYAQKEGIDYNEVFSPVVKHSSIRILLAQLNLELAQIDVKMTFLHGDLEEEIYITQPEGYKNVFEHDEVLGQFVVGYVDSDYASDLDKCRSTTEAVKEVIWLNGLMEDLGVVRSHISLYCDSQSTIYLAKNQAYHSRTRHIDVSLRFEESSRQQKTHPACRAFLSSVLGVKEATDFECYRGFPTVVGKSRTARVMKDKSYPDGGFLTFELVAQPSYTWCSIWSVKGILEEGLRVQVGDGTTISIFTEHWVPHYSPVELHRFPEVHRLFPLPIARAILLIPLSVDNTRDRWVWCLEPHSRFIVIRTYNYFLQLDHHRASTATHMCSRTQTASVVVKDGSLFYMPSSRVIICNPLGLARVDIPRLFLLLWSIWGARNSHLHQGSVVSDVETHGFVTRYMANITPAAPPLDLVHRHIVIFCIIDAMDAFHVEYLGCLEGMYLTVSLAYQLVIVEGDLRSVISRASTLLGMTLMGVLFWITFELFPSIWMFDAFNMLAAPGTGLSMHLRSERKERRSAGIGGAWPVIGHLHLFSWKEILYRTLFGLSKKYGPVFSIRLGSHKALGEGNMEMAKELLTVHDKPFATRPSLSASKLLGYNYAIHEPRRTKRRGEQWFADLTHNLAFRIVVGNRYYGDTANSNEGEARQCQKSIKEYFHLFGTIVLSDAIPFLWWRKEELAVHVGKDRHVDESDIKNLVYLQAIVKETLRLYQPSPILALRAAMEECTLSNGYHVTPGTRLLLNALQIQHDERVWTTPEELRPERFLTTHKDLDLRGQNFELLPFGEGRRACSGVSLALQVSHLSMASVLHCFDIDTPGGQPVGMTESASLANVKATPLQVLLKPCLSPQLYQL</sequence>
<comment type="cofactor">
    <cofactor evidence="7">
        <name>heme</name>
        <dbReference type="ChEBI" id="CHEBI:30413"/>
    </cofactor>
</comment>
<keyword evidence="8" id="KW-0472">Membrane</keyword>
<keyword evidence="6" id="KW-0503">Monooxygenase</keyword>
<evidence type="ECO:0000256" key="4">
    <source>
        <dbReference type="ARBA" id="ARBA00023002"/>
    </source>
</evidence>
<dbReference type="InterPro" id="IPR001128">
    <property type="entry name" value="Cyt_P450"/>
</dbReference>
<dbReference type="Pfam" id="PF07727">
    <property type="entry name" value="RVT_2"/>
    <property type="match status" value="1"/>
</dbReference>
<proteinExistence type="inferred from homology"/>
<evidence type="ECO:0000313" key="10">
    <source>
        <dbReference type="EMBL" id="KAE8695075.1"/>
    </source>
</evidence>
<dbReference type="Gene3D" id="1.10.630.10">
    <property type="entry name" value="Cytochrome P450"/>
    <property type="match status" value="2"/>
</dbReference>
<evidence type="ECO:0000259" key="9">
    <source>
        <dbReference type="Pfam" id="PF07727"/>
    </source>
</evidence>
<keyword evidence="4" id="KW-0560">Oxidoreductase</keyword>
<feature type="domain" description="Reverse transcriptase Ty1/copia-type" evidence="9">
    <location>
        <begin position="481"/>
        <end position="580"/>
    </location>
</feature>
<dbReference type="PANTHER" id="PTHR47947">
    <property type="entry name" value="CYTOCHROME P450 82C3-RELATED"/>
    <property type="match status" value="1"/>
</dbReference>
<keyword evidence="8" id="KW-0812">Transmembrane</keyword>
<dbReference type="GO" id="GO:0016705">
    <property type="term" value="F:oxidoreductase activity, acting on paired donors, with incorporation or reduction of molecular oxygen"/>
    <property type="evidence" value="ECO:0007669"/>
    <property type="project" value="InterPro"/>
</dbReference>
<comment type="caution">
    <text evidence="10">The sequence shown here is derived from an EMBL/GenBank/DDBJ whole genome shotgun (WGS) entry which is preliminary data.</text>
</comment>
<dbReference type="InterPro" id="IPR002401">
    <property type="entry name" value="Cyt_P450_E_grp-I"/>
</dbReference>
<dbReference type="CDD" id="cd09272">
    <property type="entry name" value="RNase_HI_RT_Ty1"/>
    <property type="match status" value="1"/>
</dbReference>
<dbReference type="PANTHER" id="PTHR47947:SF29">
    <property type="entry name" value="CYTOCHROME P450 CYP82D47-LIKE"/>
    <property type="match status" value="1"/>
</dbReference>
<dbReference type="Proteomes" id="UP000436088">
    <property type="component" value="Unassembled WGS sequence"/>
</dbReference>
<evidence type="ECO:0000256" key="8">
    <source>
        <dbReference type="SAM" id="Phobius"/>
    </source>
</evidence>
<dbReference type="GO" id="GO:0004497">
    <property type="term" value="F:monooxygenase activity"/>
    <property type="evidence" value="ECO:0007669"/>
    <property type="project" value="UniProtKB-KW"/>
</dbReference>
<keyword evidence="2 7" id="KW-0349">Heme</keyword>
<keyword evidence="5 7" id="KW-0408">Iron</keyword>
<dbReference type="Pfam" id="PF00067">
    <property type="entry name" value="p450"/>
    <property type="match status" value="2"/>
</dbReference>
<dbReference type="InterPro" id="IPR050651">
    <property type="entry name" value="Plant_Cytochrome_P450_Monoox"/>
</dbReference>
<comment type="similarity">
    <text evidence="1">Belongs to the cytochrome P450 family.</text>
</comment>
<dbReference type="SUPFAM" id="SSF48264">
    <property type="entry name" value="Cytochrome P450"/>
    <property type="match status" value="1"/>
</dbReference>
<accession>A0A6A2ZW21</accession>
<feature type="transmembrane region" description="Helical" evidence="8">
    <location>
        <begin position="941"/>
        <end position="963"/>
    </location>
</feature>
<dbReference type="EMBL" id="VEPZ02001095">
    <property type="protein sequence ID" value="KAE8695075.1"/>
    <property type="molecule type" value="Genomic_DNA"/>
</dbReference>
<organism evidence="10 11">
    <name type="scientific">Hibiscus syriacus</name>
    <name type="common">Rose of Sharon</name>
    <dbReference type="NCBI Taxonomy" id="106335"/>
    <lineage>
        <taxon>Eukaryota</taxon>
        <taxon>Viridiplantae</taxon>
        <taxon>Streptophyta</taxon>
        <taxon>Embryophyta</taxon>
        <taxon>Tracheophyta</taxon>
        <taxon>Spermatophyta</taxon>
        <taxon>Magnoliopsida</taxon>
        <taxon>eudicotyledons</taxon>
        <taxon>Gunneridae</taxon>
        <taxon>Pentapetalae</taxon>
        <taxon>rosids</taxon>
        <taxon>malvids</taxon>
        <taxon>Malvales</taxon>
        <taxon>Malvaceae</taxon>
        <taxon>Malvoideae</taxon>
        <taxon>Hibiscus</taxon>
    </lineage>
</organism>
<dbReference type="GO" id="GO:0020037">
    <property type="term" value="F:heme binding"/>
    <property type="evidence" value="ECO:0007669"/>
    <property type="project" value="InterPro"/>
</dbReference>
<evidence type="ECO:0000256" key="6">
    <source>
        <dbReference type="ARBA" id="ARBA00023033"/>
    </source>
</evidence>
<feature type="transmembrane region" description="Helical" evidence="8">
    <location>
        <begin position="970"/>
        <end position="991"/>
    </location>
</feature>
<dbReference type="GO" id="GO:0005506">
    <property type="term" value="F:iron ion binding"/>
    <property type="evidence" value="ECO:0007669"/>
    <property type="project" value="InterPro"/>
</dbReference>